<comment type="caution">
    <text evidence="1">The sequence shown here is derived from an EMBL/GenBank/DDBJ whole genome shotgun (WGS) entry which is preliminary data.</text>
</comment>
<dbReference type="EMBL" id="JAUKTV010000011">
    <property type="protein sequence ID" value="KAK0723984.1"/>
    <property type="molecule type" value="Genomic_DNA"/>
</dbReference>
<name>A0AA40AXS5_9PEZI</name>
<evidence type="ECO:0000313" key="1">
    <source>
        <dbReference type="EMBL" id="KAK0723984.1"/>
    </source>
</evidence>
<dbReference type="Proteomes" id="UP001172159">
    <property type="component" value="Unassembled WGS sequence"/>
</dbReference>
<sequence>MCFHKRLLFTCSHYAWLTTPQSVVPCEVERRFIRGEGCNQIWSHGFYTIRVGKDCVSCERKRRRRASKIGEVKEVIRSLR</sequence>
<evidence type="ECO:0000313" key="2">
    <source>
        <dbReference type="Proteomes" id="UP001172159"/>
    </source>
</evidence>
<keyword evidence="2" id="KW-1185">Reference proteome</keyword>
<organism evidence="1 2">
    <name type="scientific">Apiosordaria backusii</name>
    <dbReference type="NCBI Taxonomy" id="314023"/>
    <lineage>
        <taxon>Eukaryota</taxon>
        <taxon>Fungi</taxon>
        <taxon>Dikarya</taxon>
        <taxon>Ascomycota</taxon>
        <taxon>Pezizomycotina</taxon>
        <taxon>Sordariomycetes</taxon>
        <taxon>Sordariomycetidae</taxon>
        <taxon>Sordariales</taxon>
        <taxon>Lasiosphaeriaceae</taxon>
        <taxon>Apiosordaria</taxon>
    </lineage>
</organism>
<reference evidence="1" key="1">
    <citation type="submission" date="2023-06" db="EMBL/GenBank/DDBJ databases">
        <title>Genome-scale phylogeny and comparative genomics of the fungal order Sordariales.</title>
        <authorList>
            <consortium name="Lawrence Berkeley National Laboratory"/>
            <person name="Hensen N."/>
            <person name="Bonometti L."/>
            <person name="Westerberg I."/>
            <person name="Brannstrom I.O."/>
            <person name="Guillou S."/>
            <person name="Cros-Aarteil S."/>
            <person name="Calhoun S."/>
            <person name="Haridas S."/>
            <person name="Kuo A."/>
            <person name="Mondo S."/>
            <person name="Pangilinan J."/>
            <person name="Riley R."/>
            <person name="Labutti K."/>
            <person name="Andreopoulos B."/>
            <person name="Lipzen A."/>
            <person name="Chen C."/>
            <person name="Yanf M."/>
            <person name="Daum C."/>
            <person name="Ng V."/>
            <person name="Clum A."/>
            <person name="Steindorff A."/>
            <person name="Ohm R."/>
            <person name="Martin F."/>
            <person name="Silar P."/>
            <person name="Natvig D."/>
            <person name="Lalanne C."/>
            <person name="Gautier V."/>
            <person name="Ament-Velasquez S.L."/>
            <person name="Kruys A."/>
            <person name="Hutchinson M.I."/>
            <person name="Powell A.J."/>
            <person name="Barry K."/>
            <person name="Miller A.N."/>
            <person name="Grigoriev I.V."/>
            <person name="Debuchy R."/>
            <person name="Gladieux P."/>
            <person name="Thoren M.H."/>
            <person name="Johannesson H."/>
        </authorList>
    </citation>
    <scope>NUCLEOTIDE SEQUENCE</scope>
    <source>
        <strain evidence="1">CBS 540.89</strain>
    </source>
</reference>
<dbReference type="AlphaFoldDB" id="A0AA40AXS5"/>
<protein>
    <submittedName>
        <fullName evidence="1">Uncharacterized protein</fullName>
    </submittedName>
</protein>
<accession>A0AA40AXS5</accession>
<gene>
    <name evidence="1" type="ORF">B0T21DRAFT_265576</name>
</gene>
<feature type="non-terminal residue" evidence="1">
    <location>
        <position position="80"/>
    </location>
</feature>
<proteinExistence type="predicted"/>